<evidence type="ECO:0000256" key="3">
    <source>
        <dbReference type="ARBA" id="ARBA00023121"/>
    </source>
</evidence>
<protein>
    <recommendedName>
        <fullName evidence="4">Non-specific lipid-transfer protein</fullName>
    </recommendedName>
</protein>
<evidence type="ECO:0000313" key="7">
    <source>
        <dbReference type="Proteomes" id="UP001630127"/>
    </source>
</evidence>
<reference evidence="6 7" key="1">
    <citation type="submission" date="2024-11" db="EMBL/GenBank/DDBJ databases">
        <title>A near-complete genome assembly of Cinchona calisaya.</title>
        <authorList>
            <person name="Lian D.C."/>
            <person name="Zhao X.W."/>
            <person name="Wei L."/>
        </authorList>
    </citation>
    <scope>NUCLEOTIDE SEQUENCE [LARGE SCALE GENOMIC DNA]</scope>
    <source>
        <tissue evidence="6">Nenye</tissue>
    </source>
</reference>
<proteinExistence type="inferred from homology"/>
<dbReference type="Pfam" id="PF00234">
    <property type="entry name" value="Tryp_alpha_amyl"/>
    <property type="match status" value="1"/>
</dbReference>
<keyword evidence="3 4" id="KW-0446">Lipid-binding</keyword>
<organism evidence="6 7">
    <name type="scientific">Cinchona calisaya</name>
    <dbReference type="NCBI Taxonomy" id="153742"/>
    <lineage>
        <taxon>Eukaryota</taxon>
        <taxon>Viridiplantae</taxon>
        <taxon>Streptophyta</taxon>
        <taxon>Embryophyta</taxon>
        <taxon>Tracheophyta</taxon>
        <taxon>Spermatophyta</taxon>
        <taxon>Magnoliopsida</taxon>
        <taxon>eudicotyledons</taxon>
        <taxon>Gunneridae</taxon>
        <taxon>Pentapetalae</taxon>
        <taxon>asterids</taxon>
        <taxon>lamiids</taxon>
        <taxon>Gentianales</taxon>
        <taxon>Rubiaceae</taxon>
        <taxon>Cinchonoideae</taxon>
        <taxon>Cinchoneae</taxon>
        <taxon>Cinchona</taxon>
    </lineage>
</organism>
<dbReference type="PANTHER" id="PTHR33076">
    <property type="entry name" value="NON-SPECIFIC LIPID-TRANSFER PROTEIN 2-RELATED"/>
    <property type="match status" value="1"/>
</dbReference>
<comment type="function">
    <text evidence="4">Plant non-specific lipid-transfer proteins transfer phospholipids as well as galactolipids across membranes. May play a role in wax or cutin deposition in the cell walls of expanding epidermal cells and certain secretory tissues.</text>
</comment>
<dbReference type="AlphaFoldDB" id="A0ABD3ACT7"/>
<dbReference type="EMBL" id="JBJUIK010000004">
    <property type="protein sequence ID" value="KAL3529494.1"/>
    <property type="molecule type" value="Genomic_DNA"/>
</dbReference>
<dbReference type="InterPro" id="IPR016140">
    <property type="entry name" value="Bifunc_inhib/LTP/seed_store"/>
</dbReference>
<dbReference type="Proteomes" id="UP001630127">
    <property type="component" value="Unassembled WGS sequence"/>
</dbReference>
<evidence type="ECO:0000259" key="5">
    <source>
        <dbReference type="SMART" id="SM00499"/>
    </source>
</evidence>
<evidence type="ECO:0000313" key="6">
    <source>
        <dbReference type="EMBL" id="KAL3529494.1"/>
    </source>
</evidence>
<comment type="similarity">
    <text evidence="1 4">Belongs to the plant LTP family.</text>
</comment>
<dbReference type="InterPro" id="IPR036312">
    <property type="entry name" value="Bifun_inhib/LTP/seed_sf"/>
</dbReference>
<keyword evidence="2 4" id="KW-0813">Transport</keyword>
<evidence type="ECO:0000256" key="4">
    <source>
        <dbReference type="RuleBase" id="RU000628"/>
    </source>
</evidence>
<feature type="domain" description="Bifunctional inhibitor/plant lipid transfer protein/seed storage helical" evidence="5">
    <location>
        <begin position="40"/>
        <end position="124"/>
    </location>
</feature>
<name>A0ABD3ACT7_9GENT</name>
<dbReference type="Gene3D" id="1.10.110.10">
    <property type="entry name" value="Plant lipid-transfer and hydrophobic proteins"/>
    <property type="match status" value="1"/>
</dbReference>
<dbReference type="GO" id="GO:0008289">
    <property type="term" value="F:lipid binding"/>
    <property type="evidence" value="ECO:0007669"/>
    <property type="project" value="UniProtKB-KW"/>
</dbReference>
<dbReference type="PRINTS" id="PR00382">
    <property type="entry name" value="LIPIDTRNSFER"/>
</dbReference>
<dbReference type="CDD" id="cd01960">
    <property type="entry name" value="nsLTP1"/>
    <property type="match status" value="1"/>
</dbReference>
<comment type="caution">
    <text evidence="6">The sequence shown here is derived from an EMBL/GenBank/DDBJ whole genome shotgun (WGS) entry which is preliminary data.</text>
</comment>
<keyword evidence="7" id="KW-1185">Reference proteome</keyword>
<evidence type="ECO:0000256" key="1">
    <source>
        <dbReference type="ARBA" id="ARBA00009748"/>
    </source>
</evidence>
<accession>A0ABD3ACT7</accession>
<dbReference type="SMART" id="SM00499">
    <property type="entry name" value="AAI"/>
    <property type="match status" value="1"/>
</dbReference>
<dbReference type="InterPro" id="IPR000528">
    <property type="entry name" value="Plant_nsLTP"/>
</dbReference>
<evidence type="ECO:0000256" key="2">
    <source>
        <dbReference type="ARBA" id="ARBA00022448"/>
    </source>
</evidence>
<sequence>MEIATVVKSSGLIKPVKIAVFMSMLITMSFFHGGQTQISCNTVSSDLYPCLSFIMNGGTVDPACCSGINTLISLAKTKTDRQSVCLCLKSFLSNATDGQIKNAASIPGLCGVDLHFNITRDMDCSK</sequence>
<gene>
    <name evidence="6" type="ORF">ACH5RR_008816</name>
</gene>
<dbReference type="SUPFAM" id="SSF47699">
    <property type="entry name" value="Bifunctional inhibitor/lipid-transfer protein/seed storage 2S albumin"/>
    <property type="match status" value="1"/>
</dbReference>